<feature type="domain" description="DUF4283" evidence="1">
    <location>
        <begin position="283"/>
        <end position="357"/>
    </location>
</feature>
<dbReference type="EMBL" id="VAHF01000003">
    <property type="protein sequence ID" value="TXG67122.1"/>
    <property type="molecule type" value="Genomic_DNA"/>
</dbReference>
<evidence type="ECO:0000313" key="4">
    <source>
        <dbReference type="Proteomes" id="UP000323000"/>
    </source>
</evidence>
<evidence type="ECO:0000313" key="3">
    <source>
        <dbReference type="EMBL" id="TXG67122.1"/>
    </source>
</evidence>
<accession>A0A5C7IDZ3</accession>
<dbReference type="Proteomes" id="UP000323000">
    <property type="component" value="Chromosome 3"/>
</dbReference>
<name>A0A5C7IDZ3_9ROSI</name>
<reference evidence="4" key="1">
    <citation type="journal article" date="2019" name="Gigascience">
        <title>De novo genome assembly of the endangered Acer yangbiense, a plant species with extremely small populations endemic to Yunnan Province, China.</title>
        <authorList>
            <person name="Yang J."/>
            <person name="Wariss H.M."/>
            <person name="Tao L."/>
            <person name="Zhang R."/>
            <person name="Yun Q."/>
            <person name="Hollingsworth P."/>
            <person name="Dao Z."/>
            <person name="Luo G."/>
            <person name="Guo H."/>
            <person name="Ma Y."/>
            <person name="Sun W."/>
        </authorList>
    </citation>
    <scope>NUCLEOTIDE SEQUENCE [LARGE SCALE GENOMIC DNA]</scope>
    <source>
        <strain evidence="4">cv. Malutang</strain>
    </source>
</reference>
<keyword evidence="4" id="KW-1185">Reference proteome</keyword>
<dbReference type="AlphaFoldDB" id="A0A5C7IDZ3"/>
<dbReference type="Pfam" id="PF14111">
    <property type="entry name" value="DUF4283"/>
    <property type="match status" value="1"/>
</dbReference>
<evidence type="ECO:0000259" key="2">
    <source>
        <dbReference type="Pfam" id="PF25597"/>
    </source>
</evidence>
<dbReference type="InterPro" id="IPR057670">
    <property type="entry name" value="SH3_retrovirus"/>
</dbReference>
<organism evidence="3 4">
    <name type="scientific">Acer yangbiense</name>
    <dbReference type="NCBI Taxonomy" id="1000413"/>
    <lineage>
        <taxon>Eukaryota</taxon>
        <taxon>Viridiplantae</taxon>
        <taxon>Streptophyta</taxon>
        <taxon>Embryophyta</taxon>
        <taxon>Tracheophyta</taxon>
        <taxon>Spermatophyta</taxon>
        <taxon>Magnoliopsida</taxon>
        <taxon>eudicotyledons</taxon>
        <taxon>Gunneridae</taxon>
        <taxon>Pentapetalae</taxon>
        <taxon>rosids</taxon>
        <taxon>malvids</taxon>
        <taxon>Sapindales</taxon>
        <taxon>Sapindaceae</taxon>
        <taxon>Hippocastanoideae</taxon>
        <taxon>Acereae</taxon>
        <taxon>Acer</taxon>
    </lineage>
</organism>
<dbReference type="InterPro" id="IPR025558">
    <property type="entry name" value="DUF4283"/>
</dbReference>
<gene>
    <name evidence="3" type="ORF">EZV62_008397</name>
</gene>
<evidence type="ECO:0000259" key="1">
    <source>
        <dbReference type="Pfam" id="PF14111"/>
    </source>
</evidence>
<dbReference type="Pfam" id="PF25597">
    <property type="entry name" value="SH3_retrovirus"/>
    <property type="match status" value="1"/>
</dbReference>
<dbReference type="PANTHER" id="PTHR42648:SF18">
    <property type="entry name" value="RETROTRANSPOSON, UNCLASSIFIED-LIKE PROTEIN"/>
    <property type="match status" value="1"/>
</dbReference>
<protein>
    <submittedName>
        <fullName evidence="3">Uncharacterized protein</fullName>
    </submittedName>
</protein>
<feature type="domain" description="Retroviral polymerase SH3-like" evidence="2">
    <location>
        <begin position="49"/>
        <end position="112"/>
    </location>
</feature>
<sequence length="378" mass="43148">MPKSFWAEAVLCGVYLLNRCPTKSLDTKTSQEAWSSHKPSVSHLRVFGSIAYIKVPEARRTKLEDKGEKCILVGYGDRTMGYRLYNPVTKKVIFSRDVIFEENESWNWDQTKASRSAEWMPEEETREMATEPQIPRDQQTPQRTGLGAALVNLDKGTQSWVLHCKSDVLALQLHPSMGNVVLCGLRNGAIVTADIRERPEAVSNRLITHQMPYSPSRRIGQNSKKHWFKRLTVKCVGEEGDRADSEEEPELTQSDLYENLSLVEEDGAVLEISEEETVDGAKDVDCCLVGKVLSGKKVNREAFRSLIEQIWSPFGQVEVELVADNTFMFYFIKQEDRNRVWQRGPWHFEKSLIMLEKPKRTGNYSQLDFNKADLGPNT</sequence>
<dbReference type="OrthoDB" id="6776856at2759"/>
<proteinExistence type="predicted"/>
<comment type="caution">
    <text evidence="3">The sequence shown here is derived from an EMBL/GenBank/DDBJ whole genome shotgun (WGS) entry which is preliminary data.</text>
</comment>
<dbReference type="InterPro" id="IPR039537">
    <property type="entry name" value="Retrotran_Ty1/copia-like"/>
</dbReference>
<dbReference type="PANTHER" id="PTHR42648">
    <property type="entry name" value="TRANSPOSASE, PUTATIVE-RELATED"/>
    <property type="match status" value="1"/>
</dbReference>